<reference evidence="3" key="1">
    <citation type="submission" date="2023-04" db="EMBL/GenBank/DDBJ databases">
        <authorList>
            <person name="Vijverberg K."/>
            <person name="Xiong W."/>
            <person name="Schranz E."/>
        </authorList>
    </citation>
    <scope>NUCLEOTIDE SEQUENCE</scope>
</reference>
<dbReference type="GO" id="GO:0042802">
    <property type="term" value="F:identical protein binding"/>
    <property type="evidence" value="ECO:0007669"/>
    <property type="project" value="TreeGrafter"/>
</dbReference>
<keyword evidence="4" id="KW-1185">Reference proteome</keyword>
<evidence type="ECO:0000313" key="3">
    <source>
        <dbReference type="EMBL" id="CAI9277571.1"/>
    </source>
</evidence>
<evidence type="ECO:0000259" key="2">
    <source>
        <dbReference type="Pfam" id="PF06418"/>
    </source>
</evidence>
<dbReference type="EMBL" id="OX465079">
    <property type="protein sequence ID" value="CAI9277571.1"/>
    <property type="molecule type" value="Genomic_DNA"/>
</dbReference>
<dbReference type="GO" id="GO:0019856">
    <property type="term" value="P:pyrimidine nucleobase biosynthetic process"/>
    <property type="evidence" value="ECO:0007669"/>
    <property type="project" value="TreeGrafter"/>
</dbReference>
<feature type="transmembrane region" description="Helical" evidence="1">
    <location>
        <begin position="148"/>
        <end position="167"/>
    </location>
</feature>
<dbReference type="InterPro" id="IPR017456">
    <property type="entry name" value="CTP_synthase_N"/>
</dbReference>
<dbReference type="PANTHER" id="PTHR11550">
    <property type="entry name" value="CTP SYNTHASE"/>
    <property type="match status" value="1"/>
</dbReference>
<name>A0AA36DZS8_LACSI</name>
<dbReference type="GO" id="GO:0003883">
    <property type="term" value="F:CTP synthase activity"/>
    <property type="evidence" value="ECO:0007669"/>
    <property type="project" value="InterPro"/>
</dbReference>
<feature type="domain" description="CTP synthase N-terminal" evidence="2">
    <location>
        <begin position="5"/>
        <end position="60"/>
    </location>
</feature>
<dbReference type="PANTHER" id="PTHR11550:SF0">
    <property type="entry name" value="CTP SYNTHASE-RELATED"/>
    <property type="match status" value="1"/>
</dbReference>
<evidence type="ECO:0000256" key="1">
    <source>
        <dbReference type="SAM" id="Phobius"/>
    </source>
</evidence>
<dbReference type="InterPro" id="IPR027417">
    <property type="entry name" value="P-loop_NTPase"/>
</dbReference>
<keyword evidence="1" id="KW-0472">Membrane</keyword>
<keyword evidence="1" id="KW-0812">Transmembrane</keyword>
<dbReference type="SUPFAM" id="SSF52540">
    <property type="entry name" value="P-loop containing nucleoside triphosphate hydrolases"/>
    <property type="match status" value="1"/>
</dbReference>
<dbReference type="GO" id="GO:0006241">
    <property type="term" value="P:CTP biosynthetic process"/>
    <property type="evidence" value="ECO:0007669"/>
    <property type="project" value="TreeGrafter"/>
</dbReference>
<gene>
    <name evidence="3" type="ORF">LSALG_LOCUS17490</name>
</gene>
<evidence type="ECO:0000313" key="4">
    <source>
        <dbReference type="Proteomes" id="UP001177003"/>
    </source>
</evidence>
<accession>A0AA36DZS8</accession>
<dbReference type="Gene3D" id="3.40.50.300">
    <property type="entry name" value="P-loop containing nucleotide triphosphate hydrolases"/>
    <property type="match status" value="1"/>
</dbReference>
<dbReference type="InterPro" id="IPR004468">
    <property type="entry name" value="CTP_synthase"/>
</dbReference>
<dbReference type="Pfam" id="PF06418">
    <property type="entry name" value="CTP_synth_N"/>
    <property type="match status" value="1"/>
</dbReference>
<dbReference type="AlphaFoldDB" id="A0AA36DZS8"/>
<protein>
    <recommendedName>
        <fullName evidence="2">CTP synthase N-terminal domain-containing protein</fullName>
    </recommendedName>
</protein>
<dbReference type="Proteomes" id="UP001177003">
    <property type="component" value="Chromosome 3"/>
</dbReference>
<feature type="transmembrane region" description="Helical" evidence="1">
    <location>
        <begin position="20"/>
        <end position="42"/>
    </location>
</feature>
<sequence length="172" mass="19128">MLMPGDIESMPFIEALGQFSYRFGAGNFCLIHVSLVSVLNIVGEQKKKTNPTQCSWIKKLGEYVERSCVCVCVDDLLLFINRGDEGTDCNDANIWCCQFLKNIIVWKVVDTPNPMGSKSKRAEYKVVPVCGLDWMGMKELVGADNKCGPIKFAAFIPALMIAGLYFFDHSVA</sequence>
<proteinExistence type="predicted"/>
<keyword evidence="1" id="KW-1133">Transmembrane helix</keyword>
<organism evidence="3 4">
    <name type="scientific">Lactuca saligna</name>
    <name type="common">Willowleaf lettuce</name>
    <dbReference type="NCBI Taxonomy" id="75948"/>
    <lineage>
        <taxon>Eukaryota</taxon>
        <taxon>Viridiplantae</taxon>
        <taxon>Streptophyta</taxon>
        <taxon>Embryophyta</taxon>
        <taxon>Tracheophyta</taxon>
        <taxon>Spermatophyta</taxon>
        <taxon>Magnoliopsida</taxon>
        <taxon>eudicotyledons</taxon>
        <taxon>Gunneridae</taxon>
        <taxon>Pentapetalae</taxon>
        <taxon>asterids</taxon>
        <taxon>campanulids</taxon>
        <taxon>Asterales</taxon>
        <taxon>Asteraceae</taxon>
        <taxon>Cichorioideae</taxon>
        <taxon>Cichorieae</taxon>
        <taxon>Lactucinae</taxon>
        <taxon>Lactuca</taxon>
    </lineage>
</organism>